<dbReference type="EMBL" id="AE001437">
    <property type="protein sequence ID" value="AAK81511.1"/>
    <property type="molecule type" value="Genomic_DNA"/>
</dbReference>
<dbReference type="Gene3D" id="3.40.50.300">
    <property type="entry name" value="P-loop containing nucleotide triphosphate hydrolases"/>
    <property type="match status" value="1"/>
</dbReference>
<name>Q97D92_CLOAB</name>
<dbReference type="PANTHER" id="PTHR30050:SF4">
    <property type="entry name" value="ATP-BINDING PROTEIN RV3427C IN INSERTION SEQUENCE-RELATED"/>
    <property type="match status" value="1"/>
</dbReference>
<accession>Q97D92</accession>
<dbReference type="OrthoDB" id="9776217at2"/>
<reference evidence="2 3" key="1">
    <citation type="journal article" date="2001" name="J. Bacteriol.">
        <title>Genome sequence and comparative analysis of the solvent-producing bacterium Clostridium acetobutylicum.</title>
        <authorList>
            <person name="Nolling J."/>
            <person name="Breton G."/>
            <person name="Omelchenko M.V."/>
            <person name="Makarova K.S."/>
            <person name="Zeng Q."/>
            <person name="Gibson R."/>
            <person name="Lee H.M."/>
            <person name="Dubois J."/>
            <person name="Qiu D."/>
            <person name="Hitti J."/>
            <person name="Wolf Y.I."/>
            <person name="Tatusov R.L."/>
            <person name="Sabathe F."/>
            <person name="Doucette-Stamm L."/>
            <person name="Soucaille P."/>
            <person name="Daly M.J."/>
            <person name="Bennett G.N."/>
            <person name="Koonin E.V."/>
            <person name="Smith D.R."/>
        </authorList>
    </citation>
    <scope>NUCLEOTIDE SEQUENCE [LARGE SCALE GENOMIC DNA]</scope>
    <source>
        <strain evidence="3">ATCC 824 / DSM 792 / JCM 1419 / LMG 5710 / VKM B-1787</strain>
    </source>
</reference>
<dbReference type="GO" id="GO:0005524">
    <property type="term" value="F:ATP binding"/>
    <property type="evidence" value="ECO:0007669"/>
    <property type="project" value="InterPro"/>
</dbReference>
<feature type="domain" description="IstB-like ATP-binding" evidence="1">
    <location>
        <begin position="180"/>
        <end position="296"/>
    </location>
</feature>
<evidence type="ECO:0000313" key="2">
    <source>
        <dbReference type="EMBL" id="AAK81511.1"/>
    </source>
</evidence>
<dbReference type="HOGENOM" id="CLU_062999_0_0_9"/>
<dbReference type="NCBIfam" id="NF005304">
    <property type="entry name" value="PRK06835.1"/>
    <property type="match status" value="1"/>
</dbReference>
<dbReference type="PANTHER" id="PTHR30050">
    <property type="entry name" value="CHROMOSOMAL REPLICATION INITIATOR PROTEIN DNAA"/>
    <property type="match status" value="1"/>
</dbReference>
<dbReference type="InterPro" id="IPR027417">
    <property type="entry name" value="P-loop_NTPase"/>
</dbReference>
<dbReference type="Proteomes" id="UP000000814">
    <property type="component" value="Chromosome"/>
</dbReference>
<evidence type="ECO:0000259" key="1">
    <source>
        <dbReference type="Pfam" id="PF01695"/>
    </source>
</evidence>
<dbReference type="PIR" id="D97340">
    <property type="entry name" value="D97340"/>
</dbReference>
<dbReference type="CDD" id="cd00009">
    <property type="entry name" value="AAA"/>
    <property type="match status" value="1"/>
</dbReference>
<dbReference type="KEGG" id="cac:CA_C3588"/>
<proteinExistence type="predicted"/>
<evidence type="ECO:0000313" key="3">
    <source>
        <dbReference type="Proteomes" id="UP000000814"/>
    </source>
</evidence>
<keyword evidence="3" id="KW-1185">Reference proteome</keyword>
<dbReference type="STRING" id="272562.CA_C3588"/>
<dbReference type="SUPFAM" id="SSF52540">
    <property type="entry name" value="P-loop containing nucleoside triphosphate hydrolases"/>
    <property type="match status" value="1"/>
</dbReference>
<dbReference type="eggNOG" id="COG1484">
    <property type="taxonomic scope" value="Bacteria"/>
</dbReference>
<protein>
    <submittedName>
        <fullName evidence="2">DNA replication protein DnaC</fullName>
    </submittedName>
</protein>
<dbReference type="Pfam" id="PF01695">
    <property type="entry name" value="IstB_IS21"/>
    <property type="match status" value="1"/>
</dbReference>
<dbReference type="GO" id="GO:0006260">
    <property type="term" value="P:DNA replication"/>
    <property type="evidence" value="ECO:0007669"/>
    <property type="project" value="TreeGrafter"/>
</dbReference>
<dbReference type="SMR" id="Q97D92"/>
<dbReference type="PATRIC" id="fig|272562.8.peg.3777"/>
<sequence length="329" mass="38694">MTMIKGYSEKVEKIYSKLRKTEEDNLKSRREEIKDKLPKIIKIDSEISRLCLKLSTNIFKKINNRDEYIKSLKNEITNLRMERSELLVSNGYPMDYLQMHYNCSKCKDTGYIGAHKCSCYKKYLVQLYYDNSDLKSLLNENNFENFNINYYSNRKSEDEPRTPRKNMEKILSLSLNYIKNFSDSNENLLFYGNSGTGKTFLSHCIAKDLLERGFLVIYKTSADLAQELKQLQFEPNPTLEDLIINCDLLIIDDLGTEQISAFSKTCFFNLINKKLLSQKKMLISSNYNLEELTRLYSERITSRLFGDFTLCKFYGDDIRINRNLKNKKI</sequence>
<dbReference type="InterPro" id="IPR002611">
    <property type="entry name" value="IstB_ATP-bd"/>
</dbReference>
<gene>
    <name evidence="2" type="ordered locus">CA_C3588</name>
</gene>
<organism evidence="2 3">
    <name type="scientific">Clostridium acetobutylicum (strain ATCC 824 / DSM 792 / JCM 1419 / IAM 19013 / LMG 5710 / NBRC 13948 / NRRL B-527 / VKM B-1787 / 2291 / W)</name>
    <dbReference type="NCBI Taxonomy" id="272562"/>
    <lineage>
        <taxon>Bacteria</taxon>
        <taxon>Bacillati</taxon>
        <taxon>Bacillota</taxon>
        <taxon>Clostridia</taxon>
        <taxon>Eubacteriales</taxon>
        <taxon>Clostridiaceae</taxon>
        <taxon>Clostridium</taxon>
    </lineage>
</organism>
<dbReference type="AlphaFoldDB" id="Q97D92"/>